<dbReference type="PANTHER" id="PTHR43235">
    <property type="entry name" value="GLUTAMINE AMIDOTRANSFERASE PB2B2.05-RELATED"/>
    <property type="match status" value="1"/>
</dbReference>
<organism evidence="1">
    <name type="scientific">marine metagenome</name>
    <dbReference type="NCBI Taxonomy" id="408172"/>
    <lineage>
        <taxon>unclassified sequences</taxon>
        <taxon>metagenomes</taxon>
        <taxon>ecological metagenomes</taxon>
    </lineage>
</organism>
<dbReference type="CDD" id="cd01745">
    <property type="entry name" value="GATase1_2"/>
    <property type="match status" value="1"/>
</dbReference>
<dbReference type="GO" id="GO:0033969">
    <property type="term" value="F:gamma-glutamyl-gamma-aminobutyrate hydrolase activity"/>
    <property type="evidence" value="ECO:0007669"/>
    <property type="project" value="TreeGrafter"/>
</dbReference>
<evidence type="ECO:0000313" key="1">
    <source>
        <dbReference type="EMBL" id="SUZ68798.1"/>
    </source>
</evidence>
<reference evidence="1" key="1">
    <citation type="submission" date="2018-05" db="EMBL/GenBank/DDBJ databases">
        <authorList>
            <person name="Lanie J.A."/>
            <person name="Ng W.-L."/>
            <person name="Kazmierczak K.M."/>
            <person name="Andrzejewski T.M."/>
            <person name="Davidsen T.M."/>
            <person name="Wayne K.J."/>
            <person name="Tettelin H."/>
            <person name="Glass J.I."/>
            <person name="Rusch D."/>
            <person name="Podicherti R."/>
            <person name="Tsui H.-C.T."/>
            <person name="Winkler M.E."/>
        </authorList>
    </citation>
    <scope>NUCLEOTIDE SEQUENCE</scope>
</reference>
<dbReference type="InterPro" id="IPR011697">
    <property type="entry name" value="Peptidase_C26"/>
</dbReference>
<dbReference type="Gene3D" id="3.40.50.880">
    <property type="match status" value="1"/>
</dbReference>
<accession>A0A381PQQ5</accession>
<dbReference type="InterPro" id="IPR044668">
    <property type="entry name" value="PuuD-like"/>
</dbReference>
<dbReference type="GO" id="GO:0006598">
    <property type="term" value="P:polyamine catabolic process"/>
    <property type="evidence" value="ECO:0007669"/>
    <property type="project" value="TreeGrafter"/>
</dbReference>
<dbReference type="PANTHER" id="PTHR43235:SF1">
    <property type="entry name" value="GLUTAMINE AMIDOTRANSFERASE PB2B2.05-RELATED"/>
    <property type="match status" value="1"/>
</dbReference>
<dbReference type="InterPro" id="IPR029062">
    <property type="entry name" value="Class_I_gatase-like"/>
</dbReference>
<dbReference type="AlphaFoldDB" id="A0A381PQQ5"/>
<dbReference type="EMBL" id="UINC01001043">
    <property type="protein sequence ID" value="SUZ68798.1"/>
    <property type="molecule type" value="Genomic_DNA"/>
</dbReference>
<dbReference type="PROSITE" id="PS51273">
    <property type="entry name" value="GATASE_TYPE_1"/>
    <property type="match status" value="1"/>
</dbReference>
<dbReference type="GO" id="GO:0005829">
    <property type="term" value="C:cytosol"/>
    <property type="evidence" value="ECO:0007669"/>
    <property type="project" value="TreeGrafter"/>
</dbReference>
<sequence>MAIVAVTSSGHKNARRYVEVMKSAGAAVRVVIPDEHSDVATEEVMRDVGGLLLCGGPDIDPVLYGEEPDASAGLTLNRPLDDLELRVLEYALERDMPVLTICRGMQLLNVFFGGKLIQDLPGHKAHKVDGKWESASHTIYLAPGAKAAPVIGMAGFFKVNSRHHQGLKEAQRAPRLMTTAYEVEDGLIEGLESPEHSWVIGLQCHPERQDEVPKMFNNLFLGLQERAKTFISEFAA</sequence>
<dbReference type="SUPFAM" id="SSF52317">
    <property type="entry name" value="Class I glutamine amidotransferase-like"/>
    <property type="match status" value="1"/>
</dbReference>
<name>A0A381PQQ5_9ZZZZ</name>
<gene>
    <name evidence="1" type="ORF">METZ01_LOCUS21652</name>
</gene>
<dbReference type="Pfam" id="PF07722">
    <property type="entry name" value="Peptidase_C26"/>
    <property type="match status" value="1"/>
</dbReference>
<protein>
    <submittedName>
        <fullName evidence="1">Uncharacterized protein</fullName>
    </submittedName>
</protein>
<proteinExistence type="predicted"/>